<protein>
    <submittedName>
        <fullName evidence="2">Uncharacterized protein</fullName>
    </submittedName>
</protein>
<dbReference type="GO" id="GO:0018279">
    <property type="term" value="P:protein N-linked glycosylation via asparagine"/>
    <property type="evidence" value="ECO:0007669"/>
    <property type="project" value="TreeGrafter"/>
</dbReference>
<name>A0A813DNU9_POLGL</name>
<dbReference type="GO" id="GO:0051082">
    <property type="term" value="F:unfolded protein binding"/>
    <property type="evidence" value="ECO:0007669"/>
    <property type="project" value="TreeGrafter"/>
</dbReference>
<proteinExistence type="predicted"/>
<dbReference type="AlphaFoldDB" id="A0A813DNU9"/>
<evidence type="ECO:0000313" key="3">
    <source>
        <dbReference type="Proteomes" id="UP000654075"/>
    </source>
</evidence>
<gene>
    <name evidence="2" type="ORF">PGLA1383_LOCUS9049</name>
</gene>
<dbReference type="Proteomes" id="UP000654075">
    <property type="component" value="Unassembled WGS sequence"/>
</dbReference>
<dbReference type="PANTHER" id="PTHR11226:SF0">
    <property type="entry name" value="UDP-GLUCOSE:GLYCOPROTEIN GLUCOSYLTRANSFERASE"/>
    <property type="match status" value="1"/>
</dbReference>
<dbReference type="EMBL" id="CAJNNV010004214">
    <property type="protein sequence ID" value="CAE8590327.1"/>
    <property type="molecule type" value="Genomic_DNA"/>
</dbReference>
<comment type="caution">
    <text evidence="2">The sequence shown here is derived from an EMBL/GenBank/DDBJ whole genome shotgun (WGS) entry which is preliminary data.</text>
</comment>
<dbReference type="GO" id="GO:0036503">
    <property type="term" value="P:ERAD pathway"/>
    <property type="evidence" value="ECO:0007669"/>
    <property type="project" value="TreeGrafter"/>
</dbReference>
<evidence type="ECO:0000256" key="1">
    <source>
        <dbReference type="SAM" id="MobiDB-lite"/>
    </source>
</evidence>
<dbReference type="GO" id="GO:0003980">
    <property type="term" value="F:UDP-glucose:glycoprotein glucosyltransferase activity"/>
    <property type="evidence" value="ECO:0007669"/>
    <property type="project" value="InterPro"/>
</dbReference>
<accession>A0A813DNU9</accession>
<dbReference type="InterPro" id="IPR009448">
    <property type="entry name" value="UDP-g_GGtrans"/>
</dbReference>
<feature type="non-terminal residue" evidence="2">
    <location>
        <position position="395"/>
    </location>
</feature>
<feature type="region of interest" description="Disordered" evidence="1">
    <location>
        <begin position="90"/>
        <end position="114"/>
    </location>
</feature>
<evidence type="ECO:0000313" key="2">
    <source>
        <dbReference type="EMBL" id="CAE8590327.1"/>
    </source>
</evidence>
<reference evidence="2" key="1">
    <citation type="submission" date="2021-02" db="EMBL/GenBank/DDBJ databases">
        <authorList>
            <person name="Dougan E. K."/>
            <person name="Rhodes N."/>
            <person name="Thang M."/>
            <person name="Chan C."/>
        </authorList>
    </citation>
    <scope>NUCLEOTIDE SEQUENCE</scope>
</reference>
<sequence length="395" mass="42857">LSLQRKLDPEHRGRAEALIEASRTGAVDAEAALLAAVPSEAPADKGDRSAPRAFATWVCNGRRIDLEVDGQPISARHVHALEMLEVQYDREPPSAAEEGEEEEQPSEVIEDKKEPATKFKALSDWLGEGLKESVMGLAAGIRSEALSHGKNERFTQPQKIFDTVPAALKLHLPAPRPEAASPITVYGILDPLSATAQSASAALALFGMAFNAEVNLVLNPVLRTTEYPLKKYYREVIHWPEHLADGRRLDQLEDGVAVGSGRAEIPLATKHTLTAALHTLPTWLVTAHKAEHDMDNLRLVDVGNGKTCETTYMLRQLYVEGQALVLGEDGWPVATAKGLQIEVRAKGASEASDDTIVMGNLGYFQVHGDPGLYQVTLKSGLSNDTFEPASMPDLE</sequence>
<organism evidence="2 3">
    <name type="scientific">Polarella glacialis</name>
    <name type="common">Dinoflagellate</name>
    <dbReference type="NCBI Taxonomy" id="89957"/>
    <lineage>
        <taxon>Eukaryota</taxon>
        <taxon>Sar</taxon>
        <taxon>Alveolata</taxon>
        <taxon>Dinophyceae</taxon>
        <taxon>Suessiales</taxon>
        <taxon>Suessiaceae</taxon>
        <taxon>Polarella</taxon>
    </lineage>
</organism>
<feature type="non-terminal residue" evidence="2">
    <location>
        <position position="1"/>
    </location>
</feature>
<keyword evidence="3" id="KW-1185">Reference proteome</keyword>
<dbReference type="PANTHER" id="PTHR11226">
    <property type="entry name" value="UDP-GLUCOSE GLYCOPROTEIN:GLUCOSYLTRANSFERASE"/>
    <property type="match status" value="1"/>
</dbReference>
<dbReference type="GO" id="GO:0005783">
    <property type="term" value="C:endoplasmic reticulum"/>
    <property type="evidence" value="ECO:0007669"/>
    <property type="project" value="TreeGrafter"/>
</dbReference>
<dbReference type="Pfam" id="PF06427">
    <property type="entry name" value="UDP-g_GGTase"/>
    <property type="match status" value="1"/>
</dbReference>
<dbReference type="OrthoDB" id="330671at2759"/>